<feature type="region of interest" description="Disordered" evidence="1">
    <location>
        <begin position="1"/>
        <end position="20"/>
    </location>
</feature>
<protein>
    <submittedName>
        <fullName evidence="2">Uncharacterized protein</fullName>
    </submittedName>
</protein>
<feature type="compositionally biased region" description="Gly residues" evidence="1">
    <location>
        <begin position="1"/>
        <end position="10"/>
    </location>
</feature>
<feature type="region of interest" description="Disordered" evidence="1">
    <location>
        <begin position="88"/>
        <end position="113"/>
    </location>
</feature>
<name>A0A3L9Y0B3_9RHOB</name>
<evidence type="ECO:0000256" key="1">
    <source>
        <dbReference type="SAM" id="MobiDB-lite"/>
    </source>
</evidence>
<keyword evidence="3" id="KW-1185">Reference proteome</keyword>
<accession>A0A3L9Y0B3</accession>
<comment type="caution">
    <text evidence="2">The sequence shown here is derived from an EMBL/GenBank/DDBJ whole genome shotgun (WGS) entry which is preliminary data.</text>
</comment>
<dbReference type="Proteomes" id="UP000281343">
    <property type="component" value="Unassembled WGS sequence"/>
</dbReference>
<dbReference type="EMBL" id="RCNT01000015">
    <property type="protein sequence ID" value="RMA40648.1"/>
    <property type="molecule type" value="Genomic_DNA"/>
</dbReference>
<evidence type="ECO:0000313" key="2">
    <source>
        <dbReference type="EMBL" id="RMA40648.1"/>
    </source>
</evidence>
<proteinExistence type="predicted"/>
<feature type="compositionally biased region" description="Basic and acidic residues" evidence="1">
    <location>
        <begin position="92"/>
        <end position="113"/>
    </location>
</feature>
<dbReference type="AlphaFoldDB" id="A0A3L9Y0B3"/>
<gene>
    <name evidence="2" type="ORF">D9R08_18640</name>
</gene>
<evidence type="ECO:0000313" key="3">
    <source>
        <dbReference type="Proteomes" id="UP000281343"/>
    </source>
</evidence>
<organism evidence="2 3">
    <name type="scientific">Rhodophyticola porphyridii</name>
    <dbReference type="NCBI Taxonomy" id="1852017"/>
    <lineage>
        <taxon>Bacteria</taxon>
        <taxon>Pseudomonadati</taxon>
        <taxon>Pseudomonadota</taxon>
        <taxon>Alphaproteobacteria</taxon>
        <taxon>Rhodobacterales</taxon>
        <taxon>Roseobacteraceae</taxon>
        <taxon>Rhodophyticola</taxon>
    </lineage>
</organism>
<sequence>MRAGCTGPGPGSALPDQPFPAKHRFDLLALSGGMQAEPVGILIKQEEDLYDAVARQITNVQSLSQPRQSLLDAEYQLFGALIGLGHCSGGGERGDQDKGGETGTDHREVPFPG</sequence>
<reference evidence="2 3" key="1">
    <citation type="submission" date="2018-10" db="EMBL/GenBank/DDBJ databases">
        <authorList>
            <person name="Jung H.S."/>
            <person name="Jeon C.O."/>
        </authorList>
    </citation>
    <scope>NUCLEOTIDE SEQUENCE [LARGE SCALE GENOMIC DNA]</scope>
    <source>
        <strain evidence="2 3">MA-7-27</strain>
    </source>
</reference>